<keyword evidence="1 10" id="KW-0963">Cytoplasm</keyword>
<evidence type="ECO:0000313" key="14">
    <source>
        <dbReference type="EMBL" id="BDD01091.1"/>
    </source>
</evidence>
<geneLocation type="plasmid" evidence="14 15">
    <name>pPP1</name>
</geneLocation>
<feature type="binding site" evidence="10">
    <location>
        <begin position="198"/>
        <end position="206"/>
    </location>
    <ligand>
        <name>GTP</name>
        <dbReference type="ChEBI" id="CHEBI:37565"/>
    </ligand>
</feature>
<evidence type="ECO:0000256" key="4">
    <source>
        <dbReference type="ARBA" id="ARBA00022730"/>
    </source>
</evidence>
<keyword evidence="15" id="KW-1185">Reference proteome</keyword>
<sequence>MINHLTAWGLPTNYQNPTPEFQLARVLKAHKSNYEVVAESGIFKATLSGKLLHSTEDPSDNPQVGDWVGIMIFDEQTAFIMACHPRSSALQRASVGAFAQAQVLAANIDVVLIVQGMDHNYNLNRLERYLVQVRACAIEPLIILTKADLCSAEECTERKEAVRGIANGARVILHSMFQEDSEEINQYLSQGKTAVLVGSSGAGKSTLVNLLMGTTHMATASISASNAKGRHTTSHRELVQLQNGALLIDTPGTREFGLTDSPEGIEMTFEEISQLSGSCKFRGCTHEHEPGCAVQDALEDGRLEARRWHSYQKLHREQDHYGMDKVQRRKKDKALGKVYRSAQNDSRRRKGRS</sequence>
<evidence type="ECO:0000256" key="11">
    <source>
        <dbReference type="SAM" id="MobiDB-lite"/>
    </source>
</evidence>
<dbReference type="EMBL" id="AP025293">
    <property type="protein sequence ID" value="BDD01091.1"/>
    <property type="molecule type" value="Genomic_DNA"/>
</dbReference>
<evidence type="ECO:0000256" key="7">
    <source>
        <dbReference type="ARBA" id="ARBA00022833"/>
    </source>
</evidence>
<feature type="binding site" evidence="10">
    <location>
        <position position="279"/>
    </location>
    <ligand>
        <name>Zn(2+)</name>
        <dbReference type="ChEBI" id="CHEBI:29105"/>
    </ligand>
</feature>
<gene>
    <name evidence="14" type="primary">yloQ</name>
    <name evidence="10" type="synonym">rsgA</name>
    <name evidence="14" type="ORF">PEPS_33710</name>
</gene>
<dbReference type="PANTHER" id="PTHR32120">
    <property type="entry name" value="SMALL RIBOSOMAL SUBUNIT BIOGENESIS GTPASE RSGA"/>
    <property type="match status" value="1"/>
</dbReference>
<comment type="similarity">
    <text evidence="10">Belongs to the TRAFAC class YlqF/YawG GTPase family. RsgA subfamily.</text>
</comment>
<evidence type="ECO:0000256" key="6">
    <source>
        <dbReference type="ARBA" id="ARBA00022801"/>
    </source>
</evidence>
<keyword evidence="8 10" id="KW-0694">RNA-binding</keyword>
<keyword evidence="6 10" id="KW-0378">Hydrolase</keyword>
<reference evidence="14 15" key="1">
    <citation type="submission" date="2021-12" db="EMBL/GenBank/DDBJ databases">
        <title>Genome sequencing of bacteria with rrn-lacking chromosome and rrn-plasmid.</title>
        <authorList>
            <person name="Anda M."/>
            <person name="Iwasaki W."/>
        </authorList>
    </citation>
    <scope>NUCLEOTIDE SEQUENCE [LARGE SCALE GENOMIC DNA]</scope>
    <source>
        <strain evidence="14 15">NBRC 101262</strain>
        <plasmid evidence="14 15">pPP1</plasmid>
    </source>
</reference>
<comment type="subcellular location">
    <subcellularLocation>
        <location evidence="10">Cytoplasm</location>
    </subcellularLocation>
</comment>
<evidence type="ECO:0000256" key="9">
    <source>
        <dbReference type="ARBA" id="ARBA00023134"/>
    </source>
</evidence>
<keyword evidence="7 10" id="KW-0862">Zinc</keyword>
<feature type="binding site" evidence="10">
    <location>
        <position position="286"/>
    </location>
    <ligand>
        <name>Zn(2+)</name>
        <dbReference type="ChEBI" id="CHEBI:29105"/>
    </ligand>
</feature>
<keyword evidence="3 10" id="KW-0479">Metal-binding</keyword>
<name>A0ABM7VJU1_9BACT</name>
<keyword evidence="4 10" id="KW-0699">rRNA-binding</keyword>
<dbReference type="InterPro" id="IPR030378">
    <property type="entry name" value="G_CP_dom"/>
</dbReference>
<evidence type="ECO:0000256" key="10">
    <source>
        <dbReference type="HAMAP-Rule" id="MF_01820"/>
    </source>
</evidence>
<dbReference type="NCBIfam" id="TIGR00157">
    <property type="entry name" value="ribosome small subunit-dependent GTPase A"/>
    <property type="match status" value="1"/>
</dbReference>
<dbReference type="Pfam" id="PF03193">
    <property type="entry name" value="RsgA_GTPase"/>
    <property type="match status" value="1"/>
</dbReference>
<feature type="binding site" evidence="10">
    <location>
        <position position="292"/>
    </location>
    <ligand>
        <name>Zn(2+)</name>
        <dbReference type="ChEBI" id="CHEBI:29105"/>
    </ligand>
</feature>
<feature type="binding site" evidence="10">
    <location>
        <position position="284"/>
    </location>
    <ligand>
        <name>Zn(2+)</name>
        <dbReference type="ChEBI" id="CHEBI:29105"/>
    </ligand>
</feature>
<evidence type="ECO:0000256" key="1">
    <source>
        <dbReference type="ARBA" id="ARBA00022490"/>
    </source>
</evidence>
<dbReference type="Gene3D" id="1.10.40.50">
    <property type="entry name" value="Probable gtpase engc, domain 3"/>
    <property type="match status" value="1"/>
</dbReference>
<evidence type="ECO:0000313" key="15">
    <source>
        <dbReference type="Proteomes" id="UP001354989"/>
    </source>
</evidence>
<evidence type="ECO:0000256" key="3">
    <source>
        <dbReference type="ARBA" id="ARBA00022723"/>
    </source>
</evidence>
<proteinExistence type="inferred from homology"/>
<feature type="domain" description="CP-type G" evidence="13">
    <location>
        <begin position="87"/>
        <end position="256"/>
    </location>
</feature>
<dbReference type="PANTHER" id="PTHR32120:SF10">
    <property type="entry name" value="SMALL RIBOSOMAL SUBUNIT BIOGENESIS GTPASE RSGA"/>
    <property type="match status" value="1"/>
</dbReference>
<evidence type="ECO:0000256" key="8">
    <source>
        <dbReference type="ARBA" id="ARBA00022884"/>
    </source>
</evidence>
<comment type="subunit">
    <text evidence="10">Monomer. Associates with 30S ribosomal subunit, binds 16S rRNA.</text>
</comment>
<protein>
    <recommendedName>
        <fullName evidence="10">Small ribosomal subunit biogenesis GTPase RsgA</fullName>
        <ecNumber evidence="10">3.6.1.-</ecNumber>
    </recommendedName>
</protein>
<dbReference type="CDD" id="cd01854">
    <property type="entry name" value="YjeQ_EngC"/>
    <property type="match status" value="1"/>
</dbReference>
<dbReference type="PROSITE" id="PS50936">
    <property type="entry name" value="ENGC_GTPASE"/>
    <property type="match status" value="1"/>
</dbReference>
<dbReference type="SUPFAM" id="SSF52540">
    <property type="entry name" value="P-loop containing nucleoside triphosphate hydrolases"/>
    <property type="match status" value="1"/>
</dbReference>
<feature type="domain" description="EngC GTPase" evidence="12">
    <location>
        <begin position="106"/>
        <end position="254"/>
    </location>
</feature>
<accession>A0ABM7VJU1</accession>
<dbReference type="PROSITE" id="PS51721">
    <property type="entry name" value="G_CP"/>
    <property type="match status" value="1"/>
</dbReference>
<dbReference type="InterPro" id="IPR010914">
    <property type="entry name" value="RsgA_GTPase_dom"/>
</dbReference>
<dbReference type="Proteomes" id="UP001354989">
    <property type="component" value="Plasmid pPP1"/>
</dbReference>
<keyword evidence="5 10" id="KW-0547">Nucleotide-binding</keyword>
<evidence type="ECO:0000256" key="5">
    <source>
        <dbReference type="ARBA" id="ARBA00022741"/>
    </source>
</evidence>
<evidence type="ECO:0000259" key="12">
    <source>
        <dbReference type="PROSITE" id="PS50936"/>
    </source>
</evidence>
<dbReference type="InterPro" id="IPR027417">
    <property type="entry name" value="P-loop_NTPase"/>
</dbReference>
<dbReference type="InterPro" id="IPR004881">
    <property type="entry name" value="Ribosome_biogen_GTPase_RsgA"/>
</dbReference>
<comment type="function">
    <text evidence="10">One of several proteins that assist in the late maturation steps of the functional core of the 30S ribosomal subunit. Helps release RbfA from mature subunits. May play a role in the assembly of ribosomal proteins into the subunit. Circularly permuted GTPase that catalyzes slow GTP hydrolysis, GTPase activity is stimulated by the 30S ribosomal subunit.</text>
</comment>
<dbReference type="HAMAP" id="MF_01820">
    <property type="entry name" value="GTPase_RsgA"/>
    <property type="match status" value="1"/>
</dbReference>
<dbReference type="EC" id="3.6.1.-" evidence="10"/>
<organism evidence="14 15">
    <name type="scientific">Persicobacter psychrovividus</name>
    <dbReference type="NCBI Taxonomy" id="387638"/>
    <lineage>
        <taxon>Bacteria</taxon>
        <taxon>Pseudomonadati</taxon>
        <taxon>Bacteroidota</taxon>
        <taxon>Cytophagia</taxon>
        <taxon>Cytophagales</taxon>
        <taxon>Persicobacteraceae</taxon>
        <taxon>Persicobacter</taxon>
    </lineage>
</organism>
<dbReference type="Gene3D" id="3.40.50.300">
    <property type="entry name" value="P-loop containing nucleotide triphosphate hydrolases"/>
    <property type="match status" value="1"/>
</dbReference>
<evidence type="ECO:0000259" key="13">
    <source>
        <dbReference type="PROSITE" id="PS51721"/>
    </source>
</evidence>
<keyword evidence="2 10" id="KW-0690">Ribosome biogenesis</keyword>
<evidence type="ECO:0000256" key="2">
    <source>
        <dbReference type="ARBA" id="ARBA00022517"/>
    </source>
</evidence>
<dbReference type="RefSeq" id="WP_338398270.1">
    <property type="nucleotide sequence ID" value="NZ_AP025293.1"/>
</dbReference>
<feature type="region of interest" description="Disordered" evidence="11">
    <location>
        <begin position="319"/>
        <end position="353"/>
    </location>
</feature>
<comment type="cofactor">
    <cofactor evidence="10">
        <name>Zn(2+)</name>
        <dbReference type="ChEBI" id="CHEBI:29105"/>
    </cofactor>
    <text evidence="10">Binds 1 zinc ion per subunit.</text>
</comment>
<feature type="binding site" evidence="10">
    <location>
        <begin position="145"/>
        <end position="148"/>
    </location>
    <ligand>
        <name>GTP</name>
        <dbReference type="ChEBI" id="CHEBI:37565"/>
    </ligand>
</feature>
<keyword evidence="14" id="KW-0614">Plasmid</keyword>
<keyword evidence="9 10" id="KW-0342">GTP-binding</keyword>